<dbReference type="PANTHER" id="PTHR43588:SF1">
    <property type="entry name" value="COBALT-PRECORRIN-8 METHYLMUTASE"/>
    <property type="match status" value="1"/>
</dbReference>
<dbReference type="Pfam" id="PF02570">
    <property type="entry name" value="CbiC"/>
    <property type="match status" value="1"/>
</dbReference>
<dbReference type="GO" id="GO:0043778">
    <property type="term" value="F:cobalt-precorrin-8 methylmutase activity"/>
    <property type="evidence" value="ECO:0007669"/>
    <property type="project" value="UniProtKB-EC"/>
</dbReference>
<dbReference type="InterPro" id="IPR036588">
    <property type="entry name" value="CobH/CbiC_sf"/>
</dbReference>
<comment type="similarity">
    <text evidence="2">Belongs to the CobH/CbiC family.</text>
</comment>
<evidence type="ECO:0000313" key="7">
    <source>
        <dbReference type="Proteomes" id="UP001595916"/>
    </source>
</evidence>
<dbReference type="EMBL" id="JBHSHL010000015">
    <property type="protein sequence ID" value="MFC4804486.1"/>
    <property type="molecule type" value="Genomic_DNA"/>
</dbReference>
<comment type="pathway">
    <text evidence="1">Cofactor biosynthesis; adenosylcobalamin biosynthesis.</text>
</comment>
<evidence type="ECO:0000256" key="4">
    <source>
        <dbReference type="ARBA" id="ARBA00023235"/>
    </source>
</evidence>
<feature type="domain" description="Cobalamin biosynthesis precorrin-8X methylmutase CobH/CbiC" evidence="5">
    <location>
        <begin position="10"/>
        <end position="206"/>
    </location>
</feature>
<dbReference type="RefSeq" id="WP_379787996.1">
    <property type="nucleotide sequence ID" value="NZ_JBHSHL010000015.1"/>
</dbReference>
<comment type="caution">
    <text evidence="6">The sequence shown here is derived from an EMBL/GenBank/DDBJ whole genome shotgun (WGS) entry which is preliminary data.</text>
</comment>
<proteinExistence type="inferred from homology"/>
<reference evidence="7" key="1">
    <citation type="journal article" date="2019" name="Int. J. Syst. Evol. Microbiol.">
        <title>The Global Catalogue of Microorganisms (GCM) 10K type strain sequencing project: providing services to taxonomists for standard genome sequencing and annotation.</title>
        <authorList>
            <consortium name="The Broad Institute Genomics Platform"/>
            <consortium name="The Broad Institute Genome Sequencing Center for Infectious Disease"/>
            <person name="Wu L."/>
            <person name="Ma J."/>
        </authorList>
    </citation>
    <scope>NUCLEOTIDE SEQUENCE [LARGE SCALE GENOMIC DNA]</scope>
    <source>
        <strain evidence="7">CCUG 46385</strain>
    </source>
</reference>
<evidence type="ECO:0000313" key="6">
    <source>
        <dbReference type="EMBL" id="MFC4804486.1"/>
    </source>
</evidence>
<name>A0ABV9QP87_9FIRM</name>
<dbReference type="InterPro" id="IPR003722">
    <property type="entry name" value="Cbl_synth_CobH/CbiC"/>
</dbReference>
<evidence type="ECO:0000256" key="3">
    <source>
        <dbReference type="ARBA" id="ARBA00022573"/>
    </source>
</evidence>
<sequence length="211" mass="23676">MDYVKQPMRIEEKSFEIIDEIVKQEHPNYKFNNEFEELVIKRCIHTGADFDYLYNLKFANEFEKNIKEALRTGVTIYTDTKMALSGINKVALQKLGCEVVCLVDDEEVKRMAKEEGITRSMAAVKKALRDEKEKVFAFGNAPTAIFQLLEEDFQPKVKAVIGAPVGFVGASESKQALFESAYPCASALGRKGGSNIAAAIMNAVMYQLVER</sequence>
<accession>A0ABV9QP87</accession>
<dbReference type="SUPFAM" id="SSF63965">
    <property type="entry name" value="Precorrin-8X methylmutase CbiC/CobH"/>
    <property type="match status" value="1"/>
</dbReference>
<dbReference type="NCBIfam" id="NF006137">
    <property type="entry name" value="PRK08286.1"/>
    <property type="match status" value="1"/>
</dbReference>
<dbReference type="Gene3D" id="3.40.50.10230">
    <property type="entry name" value="Cobalamin biosynthesis CobH/CbiC, precorrin-8X methylmutase"/>
    <property type="match status" value="1"/>
</dbReference>
<evidence type="ECO:0000259" key="5">
    <source>
        <dbReference type="Pfam" id="PF02570"/>
    </source>
</evidence>
<protein>
    <submittedName>
        <fullName evidence="6">Cobalt-precorrin-8 methylmutase</fullName>
        <ecNumber evidence="6">5.4.99.60</ecNumber>
    </submittedName>
</protein>
<evidence type="ECO:0000256" key="2">
    <source>
        <dbReference type="ARBA" id="ARBA00009774"/>
    </source>
</evidence>
<dbReference type="Proteomes" id="UP001595916">
    <property type="component" value="Unassembled WGS sequence"/>
</dbReference>
<dbReference type="PANTHER" id="PTHR43588">
    <property type="entry name" value="COBALT-PRECORRIN-8 METHYLMUTASE"/>
    <property type="match status" value="1"/>
</dbReference>
<keyword evidence="3" id="KW-0169">Cobalamin biosynthesis</keyword>
<organism evidence="6 7">
    <name type="scientific">Filifactor villosus</name>
    <dbReference type="NCBI Taxonomy" id="29374"/>
    <lineage>
        <taxon>Bacteria</taxon>
        <taxon>Bacillati</taxon>
        <taxon>Bacillota</taxon>
        <taxon>Clostridia</taxon>
        <taxon>Peptostreptococcales</taxon>
        <taxon>Filifactoraceae</taxon>
        <taxon>Filifactor</taxon>
    </lineage>
</organism>
<gene>
    <name evidence="6" type="ORF">ACFO4R_05255</name>
</gene>
<evidence type="ECO:0000256" key="1">
    <source>
        <dbReference type="ARBA" id="ARBA00004953"/>
    </source>
</evidence>
<keyword evidence="7" id="KW-1185">Reference proteome</keyword>
<keyword evidence="4 6" id="KW-0413">Isomerase</keyword>
<dbReference type="EC" id="5.4.99.60" evidence="6"/>